<name>A0ABW4LTE5_9BACI</name>
<comment type="caution">
    <text evidence="3">The sequence shown here is derived from an EMBL/GenBank/DDBJ whole genome shotgun (WGS) entry which is preliminary data.</text>
</comment>
<dbReference type="RefSeq" id="WP_377929558.1">
    <property type="nucleotide sequence ID" value="NZ_JBHUEM010000044.1"/>
</dbReference>
<dbReference type="SMART" id="SM00857">
    <property type="entry name" value="Resolvase"/>
    <property type="match status" value="1"/>
</dbReference>
<accession>A0ABW4LTE5</accession>
<dbReference type="Gene3D" id="3.40.50.1390">
    <property type="entry name" value="Resolvase, N-terminal catalytic domain"/>
    <property type="match status" value="1"/>
</dbReference>
<dbReference type="Pfam" id="PF07508">
    <property type="entry name" value="Recombinase"/>
    <property type="match status" value="1"/>
</dbReference>
<protein>
    <submittedName>
        <fullName evidence="3">Recombinase family protein</fullName>
    </submittedName>
</protein>
<evidence type="ECO:0000259" key="2">
    <source>
        <dbReference type="PROSITE" id="PS51737"/>
    </source>
</evidence>
<sequence>MLAKILRPGMKGAFYGRHSTDKQEMLMQQNSVYNLVDKYQCKIVKEYLDSAVSATKTSLLNRKKLQELLSDLETQNFDFVIVYKNDRFARNPMEHQFIRTTMNIYGVAVIESATEALYTETDNIIDQLLQDGLTKFEADNIRQRTRDSHITRAQKGQWTGGQAPFGYRYDKDTQQFSTYPEELEIVKQIFNLYKKGEGFDSIASSLPIEVNKGKSWTKDKVKRIVTNPFYAGFIAWGKYQDGAKGSLKERENWILAKSDYIEPIITMEEWEYCWKLYQQKKQRKIVPKQFKTSFLLKDLVTCKSCKTFLHGKDQRTTGNNGKKYGRKIYLCPSCKLQIETDQLHLVIDKILNDIRLNNPKQIYEGVSTRIHEEMEVLQNEILELKQGKQMYLDQIEKVKDEIRVRLEKQITDQDKKFLDVLTTYRISLNKRIEQVDLQINEKQQQIIENQKVDSNKETWNLILKDAFVERDKINNAELRNLLANLIEELKVDKNLSIEYQLRHNLEKQSLSDQLELQF</sequence>
<proteinExistence type="predicted"/>
<reference evidence="4" key="1">
    <citation type="journal article" date="2019" name="Int. J. Syst. Evol. Microbiol.">
        <title>The Global Catalogue of Microorganisms (GCM) 10K type strain sequencing project: providing services to taxonomists for standard genome sequencing and annotation.</title>
        <authorList>
            <consortium name="The Broad Institute Genomics Platform"/>
            <consortium name="The Broad Institute Genome Sequencing Center for Infectious Disease"/>
            <person name="Wu L."/>
            <person name="Ma J."/>
        </authorList>
    </citation>
    <scope>NUCLEOTIDE SEQUENCE [LARGE SCALE GENOMIC DNA]</scope>
    <source>
        <strain evidence="4">CCUG 49339</strain>
    </source>
</reference>
<dbReference type="InterPro" id="IPR036162">
    <property type="entry name" value="Resolvase-like_N_sf"/>
</dbReference>
<evidence type="ECO:0000313" key="3">
    <source>
        <dbReference type="EMBL" id="MFD1738348.1"/>
    </source>
</evidence>
<keyword evidence="1" id="KW-0175">Coiled coil</keyword>
<keyword evidence="4" id="KW-1185">Reference proteome</keyword>
<feature type="domain" description="Recombinase" evidence="2">
    <location>
        <begin position="164"/>
        <end position="283"/>
    </location>
</feature>
<dbReference type="Proteomes" id="UP001597214">
    <property type="component" value="Unassembled WGS sequence"/>
</dbReference>
<dbReference type="CDD" id="cd00338">
    <property type="entry name" value="Ser_Recombinase"/>
    <property type="match status" value="1"/>
</dbReference>
<dbReference type="Gene3D" id="3.90.1750.20">
    <property type="entry name" value="Putative Large Serine Recombinase, Chain B, Domain 2"/>
    <property type="match status" value="1"/>
</dbReference>
<dbReference type="InterPro" id="IPR011109">
    <property type="entry name" value="DNA_bind_recombinase_dom"/>
</dbReference>
<dbReference type="PROSITE" id="PS51737">
    <property type="entry name" value="RECOMBINASE_DNA_BIND"/>
    <property type="match status" value="1"/>
</dbReference>
<gene>
    <name evidence="3" type="ORF">ACFSCX_17635</name>
</gene>
<evidence type="ECO:0000256" key="1">
    <source>
        <dbReference type="SAM" id="Coils"/>
    </source>
</evidence>
<dbReference type="InterPro" id="IPR050639">
    <property type="entry name" value="SSR_resolvase"/>
</dbReference>
<dbReference type="PANTHER" id="PTHR30461:SF23">
    <property type="entry name" value="DNA RECOMBINASE-RELATED"/>
    <property type="match status" value="1"/>
</dbReference>
<organism evidence="3 4">
    <name type="scientific">Bacillus salitolerans</name>
    <dbReference type="NCBI Taxonomy" id="1437434"/>
    <lineage>
        <taxon>Bacteria</taxon>
        <taxon>Bacillati</taxon>
        <taxon>Bacillota</taxon>
        <taxon>Bacilli</taxon>
        <taxon>Bacillales</taxon>
        <taxon>Bacillaceae</taxon>
        <taxon>Bacillus</taxon>
    </lineage>
</organism>
<dbReference type="PANTHER" id="PTHR30461">
    <property type="entry name" value="DNA-INVERTASE FROM LAMBDOID PROPHAGE"/>
    <property type="match status" value="1"/>
</dbReference>
<dbReference type="SUPFAM" id="SSF53041">
    <property type="entry name" value="Resolvase-like"/>
    <property type="match status" value="1"/>
</dbReference>
<feature type="coiled-coil region" evidence="1">
    <location>
        <begin position="425"/>
        <end position="495"/>
    </location>
</feature>
<dbReference type="EMBL" id="JBHUEM010000044">
    <property type="protein sequence ID" value="MFD1738348.1"/>
    <property type="molecule type" value="Genomic_DNA"/>
</dbReference>
<evidence type="ECO:0000313" key="4">
    <source>
        <dbReference type="Proteomes" id="UP001597214"/>
    </source>
</evidence>
<dbReference type="InterPro" id="IPR006119">
    <property type="entry name" value="Resolv_N"/>
</dbReference>
<dbReference type="Pfam" id="PF00239">
    <property type="entry name" value="Resolvase"/>
    <property type="match status" value="1"/>
</dbReference>
<dbReference type="InterPro" id="IPR038109">
    <property type="entry name" value="DNA_bind_recomb_sf"/>
</dbReference>